<comment type="subcellular location">
    <subcellularLocation>
        <location evidence="1">Cell envelope</location>
    </subcellularLocation>
</comment>
<evidence type="ECO:0000256" key="2">
    <source>
        <dbReference type="ARBA" id="ARBA00023054"/>
    </source>
</evidence>
<dbReference type="PANTHER" id="PTHR32347:SF23">
    <property type="entry name" value="BLL5650 PROTEIN"/>
    <property type="match status" value="1"/>
</dbReference>
<dbReference type="InterPro" id="IPR050465">
    <property type="entry name" value="UPF0194_transport"/>
</dbReference>
<dbReference type="RefSeq" id="WP_140603339.1">
    <property type="nucleotide sequence ID" value="NZ_SAWY01000020.1"/>
</dbReference>
<protein>
    <submittedName>
        <fullName evidence="4">HlyD family efflux transporter periplasmic adaptor subunit</fullName>
    </submittedName>
</protein>
<evidence type="ECO:0000313" key="4">
    <source>
        <dbReference type="EMBL" id="TPH15184.1"/>
    </source>
</evidence>
<dbReference type="Gene3D" id="2.40.30.170">
    <property type="match status" value="1"/>
</dbReference>
<keyword evidence="5" id="KW-1185">Reference proteome</keyword>
<dbReference type="SUPFAM" id="SSF111369">
    <property type="entry name" value="HlyD-like secretion proteins"/>
    <property type="match status" value="1"/>
</dbReference>
<reference evidence="4 5" key="1">
    <citation type="submission" date="2019-01" db="EMBL/GenBank/DDBJ databases">
        <title>Litorilituus lipolytica sp. nov., isolated from intertidal sand of the Yellow Sea in China.</title>
        <authorList>
            <person name="Liu A."/>
        </authorList>
    </citation>
    <scope>NUCLEOTIDE SEQUENCE [LARGE SCALE GENOMIC DNA]</scope>
    <source>
        <strain evidence="4 5">RZ04</strain>
    </source>
</reference>
<dbReference type="Proteomes" id="UP000315303">
    <property type="component" value="Unassembled WGS sequence"/>
</dbReference>
<proteinExistence type="predicted"/>
<evidence type="ECO:0000256" key="1">
    <source>
        <dbReference type="ARBA" id="ARBA00004196"/>
    </source>
</evidence>
<dbReference type="Gene3D" id="2.40.50.100">
    <property type="match status" value="1"/>
</dbReference>
<comment type="caution">
    <text evidence="4">The sequence shown here is derived from an EMBL/GenBank/DDBJ whole genome shotgun (WGS) entry which is preliminary data.</text>
</comment>
<keyword evidence="3" id="KW-1133">Transmembrane helix</keyword>
<feature type="transmembrane region" description="Helical" evidence="3">
    <location>
        <begin position="12"/>
        <end position="32"/>
    </location>
</feature>
<dbReference type="OrthoDB" id="9806939at2"/>
<gene>
    <name evidence="4" type="ORF">EPA86_10230</name>
</gene>
<sequence>MDIQREIAATPLWRKYWYVPVVALMVLATYQFKSVMGNASFIVEENKLVTATVQKGNFRVNVRATGVLKPLNIRWVSSQVSGRVEQAFVKAGALVEAGDILMQLSNPELRRELEKARWEFEAKKAENHAAFVALESQLVDLENSVVEAEYSYQSSKLKLDAETQLFEQKNGAVSALDYQRSQLAVKQQMQYWLSQQQKVEKMKANLAATKKAQQARLGLVENNYQRVKDQVAALSVLATTSGVVQQVSLELGEQAQVGASVALIADQHSLYAELQVQEMKVSDIQIGQSVVIDTRSNEIFGTVSRIDPAVNAGMVQVDINITSELPNEARPDLTVDGLIEVSNIKETLYVKRPVFAPRYSKAGLFKVDSDKQFARKQQVKLGQSSVNQIQILSGLSVGDTVIISDTSNYQEHQEVMIN</sequence>
<organism evidence="4 5">
    <name type="scientific">Litorilituus lipolyticus</name>
    <dbReference type="NCBI Taxonomy" id="2491017"/>
    <lineage>
        <taxon>Bacteria</taxon>
        <taxon>Pseudomonadati</taxon>
        <taxon>Pseudomonadota</taxon>
        <taxon>Gammaproteobacteria</taxon>
        <taxon>Alteromonadales</taxon>
        <taxon>Colwelliaceae</taxon>
        <taxon>Litorilituus</taxon>
    </lineage>
</organism>
<keyword evidence="3" id="KW-0812">Transmembrane</keyword>
<dbReference type="Gene3D" id="2.40.420.20">
    <property type="match status" value="1"/>
</dbReference>
<keyword evidence="2" id="KW-0175">Coiled coil</keyword>
<accession>A0A502KVP4</accession>
<dbReference type="GO" id="GO:0030313">
    <property type="term" value="C:cell envelope"/>
    <property type="evidence" value="ECO:0007669"/>
    <property type="project" value="UniProtKB-SubCell"/>
</dbReference>
<evidence type="ECO:0000313" key="5">
    <source>
        <dbReference type="Proteomes" id="UP000315303"/>
    </source>
</evidence>
<keyword evidence="3" id="KW-0472">Membrane</keyword>
<name>A0A502KVP4_9GAMM</name>
<dbReference type="EMBL" id="SAWY01000020">
    <property type="protein sequence ID" value="TPH15184.1"/>
    <property type="molecule type" value="Genomic_DNA"/>
</dbReference>
<dbReference type="PANTHER" id="PTHR32347">
    <property type="entry name" value="EFFLUX SYSTEM COMPONENT YKNX-RELATED"/>
    <property type="match status" value="1"/>
</dbReference>
<evidence type="ECO:0000256" key="3">
    <source>
        <dbReference type="SAM" id="Phobius"/>
    </source>
</evidence>
<dbReference type="AlphaFoldDB" id="A0A502KVP4"/>